<evidence type="ECO:0000256" key="2">
    <source>
        <dbReference type="ARBA" id="ARBA00007749"/>
    </source>
</evidence>
<dbReference type="InterPro" id="IPR036866">
    <property type="entry name" value="RibonucZ/Hydroxyglut_hydro"/>
</dbReference>
<evidence type="ECO:0000256" key="4">
    <source>
        <dbReference type="ARBA" id="ARBA00022801"/>
    </source>
</evidence>
<dbReference type="OrthoDB" id="10250730at2759"/>
<dbReference type="Gene3D" id="3.60.15.10">
    <property type="entry name" value="Ribonuclease Z/Hydroxyacylglutathione hydrolase-like"/>
    <property type="match status" value="1"/>
</dbReference>
<dbReference type="Proteomes" id="UP000054516">
    <property type="component" value="Unassembled WGS sequence"/>
</dbReference>
<accession>A0A1S8AAU9</accession>
<dbReference type="GO" id="GO:0046872">
    <property type="term" value="F:metal ion binding"/>
    <property type="evidence" value="ECO:0007669"/>
    <property type="project" value="UniProtKB-KW"/>
</dbReference>
<evidence type="ECO:0000256" key="3">
    <source>
        <dbReference type="ARBA" id="ARBA00022723"/>
    </source>
</evidence>
<dbReference type="CDD" id="cd07730">
    <property type="entry name" value="metallo-hydrolase-like_MBL-fold"/>
    <property type="match status" value="1"/>
</dbReference>
<sequence>MASLLSNTPDPTLPTVELHALSAGHFTLPEEQFVTPSSPGARKTVPSLAFLAQHRDPATGDSTRIVFDLGVRRVVERYSEPIQRHLATRLPLTTDPDVVKSLGAGGLAPDDIDFVFYSHVHWDHVGEPRDFPKSIFVVGPGALDVLAGKSKSLRGSHSFFEADLLDPSRTIELPDPTDGNQGEGEAGNAIPVGINVKGPWEQFEGLPAVLDVFKDGSLYVVDAPGHLPGHINLLARTHRGDGSVGWVYLAGDACHDRRILRRERAISEWLDAHGQVCCIHVNRAQANETIEMIRGLEGKGVEIIIAHDVEWEEDPVNAKRFFGASKELE</sequence>
<keyword evidence="3" id="KW-0479">Metal-binding</keyword>
<dbReference type="Pfam" id="PF00753">
    <property type="entry name" value="Lactamase_B"/>
    <property type="match status" value="1"/>
</dbReference>
<comment type="cofactor">
    <cofactor evidence="1">
        <name>Zn(2+)</name>
        <dbReference type="ChEBI" id="CHEBI:29105"/>
    </cofactor>
</comment>
<dbReference type="InterPro" id="IPR001279">
    <property type="entry name" value="Metallo-B-lactamas"/>
</dbReference>
<proteinExistence type="inferred from homology"/>
<keyword evidence="8" id="KW-1185">Reference proteome</keyword>
<evidence type="ECO:0000313" key="7">
    <source>
        <dbReference type="EMBL" id="GAW26830.1"/>
    </source>
</evidence>
<organism evidence="7">
    <name type="scientific">Rosellinia necatrix</name>
    <name type="common">White root-rot fungus</name>
    <dbReference type="NCBI Taxonomy" id="77044"/>
    <lineage>
        <taxon>Eukaryota</taxon>
        <taxon>Fungi</taxon>
        <taxon>Dikarya</taxon>
        <taxon>Ascomycota</taxon>
        <taxon>Pezizomycotina</taxon>
        <taxon>Sordariomycetes</taxon>
        <taxon>Xylariomycetidae</taxon>
        <taxon>Xylariales</taxon>
        <taxon>Xylariaceae</taxon>
        <taxon>Rosellinia</taxon>
    </lineage>
</organism>
<dbReference type="PANTHER" id="PTHR42978">
    <property type="entry name" value="QUORUM-QUENCHING LACTONASE YTNP-RELATED-RELATED"/>
    <property type="match status" value="1"/>
</dbReference>
<dbReference type="PANTHER" id="PTHR42978:SF2">
    <property type="entry name" value="102 KBASES UNSTABLE REGION: FROM 1 TO 119443"/>
    <property type="match status" value="1"/>
</dbReference>
<dbReference type="SUPFAM" id="SSF56281">
    <property type="entry name" value="Metallo-hydrolase/oxidoreductase"/>
    <property type="match status" value="1"/>
</dbReference>
<feature type="domain" description="Metallo-beta-lactamase" evidence="6">
    <location>
        <begin position="95"/>
        <end position="230"/>
    </location>
</feature>
<dbReference type="STRING" id="77044.A0A1S8AAU9"/>
<evidence type="ECO:0000313" key="8">
    <source>
        <dbReference type="Proteomes" id="UP000054516"/>
    </source>
</evidence>
<evidence type="ECO:0000256" key="5">
    <source>
        <dbReference type="ARBA" id="ARBA00022833"/>
    </source>
</evidence>
<evidence type="ECO:0000256" key="1">
    <source>
        <dbReference type="ARBA" id="ARBA00001947"/>
    </source>
</evidence>
<dbReference type="InterPro" id="IPR051013">
    <property type="entry name" value="MBL_superfamily_lactonases"/>
</dbReference>
<dbReference type="GO" id="GO:0016787">
    <property type="term" value="F:hydrolase activity"/>
    <property type="evidence" value="ECO:0007669"/>
    <property type="project" value="UniProtKB-KW"/>
</dbReference>
<comment type="similarity">
    <text evidence="2">Belongs to the metallo-beta-lactamase superfamily.</text>
</comment>
<reference evidence="7" key="1">
    <citation type="submission" date="2016-03" db="EMBL/GenBank/DDBJ databases">
        <title>Draft genome sequence of Rosellinia necatrix.</title>
        <authorList>
            <person name="Kanematsu S."/>
        </authorList>
    </citation>
    <scope>NUCLEOTIDE SEQUENCE [LARGE SCALE GENOMIC DNA]</scope>
    <source>
        <strain evidence="7">W97</strain>
    </source>
</reference>
<protein>
    <submittedName>
        <fullName evidence="7">Putative N-acyl homoserine lactonase</fullName>
    </submittedName>
</protein>
<evidence type="ECO:0000259" key="6">
    <source>
        <dbReference type="Pfam" id="PF00753"/>
    </source>
</evidence>
<dbReference type="OMA" id="YMGGDAC"/>
<dbReference type="AlphaFoldDB" id="A0A1S8AAU9"/>
<name>A0A1S8AAU9_ROSNE</name>
<keyword evidence="4" id="KW-0378">Hydrolase</keyword>
<keyword evidence="5" id="KW-0862">Zinc</keyword>
<gene>
    <name evidence="7" type="ORF">SAMD00023353_5100590</name>
</gene>
<dbReference type="EMBL" id="DF977496">
    <property type="protein sequence ID" value="GAW26830.1"/>
    <property type="molecule type" value="Genomic_DNA"/>
</dbReference>